<keyword evidence="2" id="KW-0175">Coiled coil</keyword>
<reference evidence="4" key="1">
    <citation type="journal article" date="2019" name="Int. J. Syst. Evol. Microbiol.">
        <title>The Global Catalogue of Microorganisms (GCM) 10K type strain sequencing project: providing services to taxonomists for standard genome sequencing and annotation.</title>
        <authorList>
            <consortium name="The Broad Institute Genomics Platform"/>
            <consortium name="The Broad Institute Genome Sequencing Center for Infectious Disease"/>
            <person name="Wu L."/>
            <person name="Ma J."/>
        </authorList>
    </citation>
    <scope>NUCLEOTIDE SEQUENCE [LARGE SCALE GENOMIC DNA]</scope>
    <source>
        <strain evidence="4">JCM 12398</strain>
    </source>
</reference>
<name>A0ABP4JGT9_9MICO</name>
<comment type="caution">
    <text evidence="1">Lacks conserved residue(s) required for the propagation of feature annotation.</text>
</comment>
<keyword evidence="1" id="KW-0812">Transmembrane</keyword>
<feature type="coiled-coil region" evidence="2">
    <location>
        <begin position="249"/>
        <end position="276"/>
    </location>
</feature>
<keyword evidence="1" id="KW-1003">Cell membrane</keyword>
<evidence type="ECO:0000256" key="2">
    <source>
        <dbReference type="SAM" id="Coils"/>
    </source>
</evidence>
<evidence type="ECO:0000256" key="1">
    <source>
        <dbReference type="RuleBase" id="RU363076"/>
    </source>
</evidence>
<comment type="similarity">
    <text evidence="1">Belongs to the SURF1 family.</text>
</comment>
<evidence type="ECO:0000313" key="3">
    <source>
        <dbReference type="EMBL" id="GAA1421666.1"/>
    </source>
</evidence>
<protein>
    <recommendedName>
        <fullName evidence="1">SURF1-like protein</fullName>
    </recommendedName>
</protein>
<proteinExistence type="inferred from homology"/>
<comment type="subcellular location">
    <subcellularLocation>
        <location evidence="1">Cell membrane</location>
        <topology evidence="1">Multi-pass membrane protein</topology>
    </subcellularLocation>
</comment>
<keyword evidence="1" id="KW-1133">Transmembrane helix</keyword>
<dbReference type="Pfam" id="PF02104">
    <property type="entry name" value="SURF1"/>
    <property type="match status" value="1"/>
</dbReference>
<keyword evidence="4" id="KW-1185">Reference proteome</keyword>
<keyword evidence="1" id="KW-0472">Membrane</keyword>
<accession>A0ABP4JGT9</accession>
<dbReference type="EMBL" id="BAAAKK010000003">
    <property type="protein sequence ID" value="GAA1421666.1"/>
    <property type="molecule type" value="Genomic_DNA"/>
</dbReference>
<evidence type="ECO:0000313" key="4">
    <source>
        <dbReference type="Proteomes" id="UP001501266"/>
    </source>
</evidence>
<dbReference type="InterPro" id="IPR002994">
    <property type="entry name" value="Surf1/Shy1"/>
</dbReference>
<gene>
    <name evidence="3" type="ORF">GCM10009640_13010</name>
</gene>
<sequence length="280" mass="29917">MSTPIPTFRQVATRPRWIAVLLACLAVAAVFALLGQWQIDRAVEQGQSDDRDTETAVPLQDVAEPSSTLTTEAGGRMVAFSGTWVLEDFDTLNGRSQDGRTGSWVIGRVLVPQPAGDPVSMPVAVAWLDDAAAADALVADLEGGSTETGDLVGRLMPTEAPTQGDIQGDAKEAMSVAALINEWEAFDGRVYGSYAILDAASADASAALVDGAEPIVSMRPVVDTQLNWLNIFYAVEWVAFMLFAFYLWYRLVKDALEREVEAIEDAEAEAAAAGSDMARG</sequence>
<comment type="caution">
    <text evidence="3">The sequence shown here is derived from an EMBL/GenBank/DDBJ whole genome shotgun (WGS) entry which is preliminary data.</text>
</comment>
<dbReference type="Proteomes" id="UP001501266">
    <property type="component" value="Unassembled WGS sequence"/>
</dbReference>
<organism evidence="3 4">
    <name type="scientific">Agrococcus citreus</name>
    <dbReference type="NCBI Taxonomy" id="84643"/>
    <lineage>
        <taxon>Bacteria</taxon>
        <taxon>Bacillati</taxon>
        <taxon>Actinomycetota</taxon>
        <taxon>Actinomycetes</taxon>
        <taxon>Micrococcales</taxon>
        <taxon>Microbacteriaceae</taxon>
        <taxon>Agrococcus</taxon>
    </lineage>
</organism>
<dbReference type="RefSeq" id="WP_343918613.1">
    <property type="nucleotide sequence ID" value="NZ_BAAAKK010000003.1"/>
</dbReference>
<feature type="transmembrane region" description="Helical" evidence="1">
    <location>
        <begin position="228"/>
        <end position="249"/>
    </location>
</feature>